<dbReference type="AlphaFoldDB" id="A0A182EZR3"/>
<evidence type="ECO:0000256" key="1">
    <source>
        <dbReference type="SAM" id="MobiDB-lite"/>
    </source>
</evidence>
<accession>A0A182EZR3</accession>
<feature type="compositionally biased region" description="Basic residues" evidence="1">
    <location>
        <begin position="1"/>
        <end position="13"/>
    </location>
</feature>
<name>A0A182EZR3_ONCOC</name>
<evidence type="ECO:0000313" key="2">
    <source>
        <dbReference type="EMBL" id="VDN04283.1"/>
    </source>
</evidence>
<dbReference type="OrthoDB" id="6365676at2759"/>
<evidence type="ECO:0000313" key="3">
    <source>
        <dbReference type="Proteomes" id="UP000271087"/>
    </source>
</evidence>
<dbReference type="EMBL" id="UYRW01017437">
    <property type="protein sequence ID" value="VDN04283.1"/>
    <property type="molecule type" value="Genomic_DNA"/>
</dbReference>
<reference evidence="4" key="1">
    <citation type="submission" date="2016-06" db="UniProtKB">
        <authorList>
            <consortium name="WormBaseParasite"/>
        </authorList>
    </citation>
    <scope>IDENTIFICATION</scope>
</reference>
<proteinExistence type="predicted"/>
<organism evidence="4">
    <name type="scientific">Onchocerca ochengi</name>
    <name type="common">Filarial nematode worm</name>
    <dbReference type="NCBI Taxonomy" id="42157"/>
    <lineage>
        <taxon>Eukaryota</taxon>
        <taxon>Metazoa</taxon>
        <taxon>Ecdysozoa</taxon>
        <taxon>Nematoda</taxon>
        <taxon>Chromadorea</taxon>
        <taxon>Rhabditida</taxon>
        <taxon>Spirurina</taxon>
        <taxon>Spiruromorpha</taxon>
        <taxon>Filarioidea</taxon>
        <taxon>Onchocercidae</taxon>
        <taxon>Onchocerca</taxon>
    </lineage>
</organism>
<keyword evidence="3" id="KW-1185">Reference proteome</keyword>
<feature type="compositionally biased region" description="Basic and acidic residues" evidence="1">
    <location>
        <begin position="27"/>
        <end position="38"/>
    </location>
</feature>
<protein>
    <submittedName>
        <fullName evidence="4">DUF4258 domain-containing protein</fullName>
    </submittedName>
</protein>
<sequence>MHPRKSNIGRHTHRTDALRRSIANATEEERASGNERTRQRMTQIRADGQAVRLEDASMLAGRYVLQFQIYFVLNRMK</sequence>
<dbReference type="Proteomes" id="UP000271087">
    <property type="component" value="Unassembled WGS sequence"/>
</dbReference>
<reference evidence="2 3" key="2">
    <citation type="submission" date="2018-08" db="EMBL/GenBank/DDBJ databases">
        <authorList>
            <person name="Laetsch R D."/>
            <person name="Stevens L."/>
            <person name="Kumar S."/>
            <person name="Blaxter L. M."/>
        </authorList>
    </citation>
    <scope>NUCLEOTIDE SEQUENCE [LARGE SCALE GENOMIC DNA]</scope>
</reference>
<feature type="region of interest" description="Disordered" evidence="1">
    <location>
        <begin position="1"/>
        <end position="43"/>
    </location>
</feature>
<gene>
    <name evidence="2" type="ORF">NOO_LOCUS13673</name>
</gene>
<evidence type="ECO:0000313" key="4">
    <source>
        <dbReference type="WBParaSite" id="nOo.2.0.1.t13673-RA"/>
    </source>
</evidence>
<dbReference type="WBParaSite" id="nOo.2.0.1.t13673-RA">
    <property type="protein sequence ID" value="nOo.2.0.1.t13673-RA"/>
    <property type="gene ID" value="nOo.2.0.1.g13673"/>
</dbReference>